<evidence type="ECO:0000313" key="2">
    <source>
        <dbReference type="Proteomes" id="UP001497516"/>
    </source>
</evidence>
<keyword evidence="2" id="KW-1185">Reference proteome</keyword>
<accession>A0AAV2E0S9</accession>
<protein>
    <submittedName>
        <fullName evidence="1">Uncharacterized protein</fullName>
    </submittedName>
</protein>
<evidence type="ECO:0000313" key="1">
    <source>
        <dbReference type="EMBL" id="CAL1379297.1"/>
    </source>
</evidence>
<dbReference type="Proteomes" id="UP001497516">
    <property type="component" value="Chromosome 3"/>
</dbReference>
<dbReference type="AlphaFoldDB" id="A0AAV2E0S9"/>
<name>A0AAV2E0S9_9ROSI</name>
<organism evidence="1 2">
    <name type="scientific">Linum trigynum</name>
    <dbReference type="NCBI Taxonomy" id="586398"/>
    <lineage>
        <taxon>Eukaryota</taxon>
        <taxon>Viridiplantae</taxon>
        <taxon>Streptophyta</taxon>
        <taxon>Embryophyta</taxon>
        <taxon>Tracheophyta</taxon>
        <taxon>Spermatophyta</taxon>
        <taxon>Magnoliopsida</taxon>
        <taxon>eudicotyledons</taxon>
        <taxon>Gunneridae</taxon>
        <taxon>Pentapetalae</taxon>
        <taxon>rosids</taxon>
        <taxon>fabids</taxon>
        <taxon>Malpighiales</taxon>
        <taxon>Linaceae</taxon>
        <taxon>Linum</taxon>
    </lineage>
</organism>
<dbReference type="EMBL" id="OZ034816">
    <property type="protein sequence ID" value="CAL1379297.1"/>
    <property type="molecule type" value="Genomic_DNA"/>
</dbReference>
<sequence>MGYYMAPRGADIQPTILRLPVVANNFEIKPDLVTMIQNNVQFHELRDESPREHIQRFIEIAKTLKINGVPEEALKLMILPYTLAGNVLMWLNNRPPSRLPHGTTCSTCS</sequence>
<gene>
    <name evidence="1" type="ORF">LTRI10_LOCUS20826</name>
</gene>
<proteinExistence type="predicted"/>
<reference evidence="1 2" key="1">
    <citation type="submission" date="2024-04" db="EMBL/GenBank/DDBJ databases">
        <authorList>
            <person name="Fracassetti M."/>
        </authorList>
    </citation>
    <scope>NUCLEOTIDE SEQUENCE [LARGE SCALE GENOMIC DNA]</scope>
</reference>